<gene>
    <name evidence="2" type="ORF">DB31_5748</name>
</gene>
<comment type="caution">
    <text evidence="2">The sequence shown here is derived from an EMBL/GenBank/DDBJ whole genome shotgun (WGS) entry which is preliminary data.</text>
</comment>
<dbReference type="AlphaFoldDB" id="A0A085WSP3"/>
<evidence type="ECO:0000313" key="3">
    <source>
        <dbReference type="Proteomes" id="UP000028725"/>
    </source>
</evidence>
<feature type="compositionally biased region" description="Basic and acidic residues" evidence="1">
    <location>
        <begin position="53"/>
        <end position="67"/>
    </location>
</feature>
<keyword evidence="3" id="KW-1185">Reference proteome</keyword>
<name>A0A085WSP3_9BACT</name>
<accession>A0A085WSP3</accession>
<dbReference type="EMBL" id="JMCB01000003">
    <property type="protein sequence ID" value="KFE70706.1"/>
    <property type="molecule type" value="Genomic_DNA"/>
</dbReference>
<evidence type="ECO:0000313" key="2">
    <source>
        <dbReference type="EMBL" id="KFE70706.1"/>
    </source>
</evidence>
<protein>
    <submittedName>
        <fullName evidence="2">Uncharacterized protein</fullName>
    </submittedName>
</protein>
<organism evidence="2 3">
    <name type="scientific">Hyalangium minutum</name>
    <dbReference type="NCBI Taxonomy" id="394096"/>
    <lineage>
        <taxon>Bacteria</taxon>
        <taxon>Pseudomonadati</taxon>
        <taxon>Myxococcota</taxon>
        <taxon>Myxococcia</taxon>
        <taxon>Myxococcales</taxon>
        <taxon>Cystobacterineae</taxon>
        <taxon>Archangiaceae</taxon>
        <taxon>Hyalangium</taxon>
    </lineage>
</organism>
<dbReference type="Proteomes" id="UP000028725">
    <property type="component" value="Unassembled WGS sequence"/>
</dbReference>
<dbReference type="OrthoDB" id="5524763at2"/>
<sequence>MATPSPKTCVACGRHIAPSELYYRFTLVLQGEQDVLEPSGSSGTGEELASLMRKLEEGPEDPREWEEQVHWERTGVICAACRAVVMRTLAPPSSGETDPH</sequence>
<reference evidence="2 3" key="1">
    <citation type="submission" date="2014-04" db="EMBL/GenBank/DDBJ databases">
        <title>Genome assembly of Hyalangium minutum DSM 14724.</title>
        <authorList>
            <person name="Sharma G."/>
            <person name="Subramanian S."/>
        </authorList>
    </citation>
    <scope>NUCLEOTIDE SEQUENCE [LARGE SCALE GENOMIC DNA]</scope>
    <source>
        <strain evidence="2 3">DSM 14724</strain>
    </source>
</reference>
<dbReference type="RefSeq" id="WP_044185944.1">
    <property type="nucleotide sequence ID" value="NZ_JMCB01000003.1"/>
</dbReference>
<proteinExistence type="predicted"/>
<dbReference type="STRING" id="394096.DB31_5748"/>
<evidence type="ECO:0000256" key="1">
    <source>
        <dbReference type="SAM" id="MobiDB-lite"/>
    </source>
</evidence>
<feature type="region of interest" description="Disordered" evidence="1">
    <location>
        <begin position="36"/>
        <end position="67"/>
    </location>
</feature>